<dbReference type="InterPro" id="IPR053140">
    <property type="entry name" value="GDSL_Rv0518-like"/>
</dbReference>
<feature type="domain" description="SGNH hydrolase-type esterase" evidence="1">
    <location>
        <begin position="8"/>
        <end position="180"/>
    </location>
</feature>
<dbReference type="CDD" id="cd01832">
    <property type="entry name" value="SGNH_hydrolase_like_1"/>
    <property type="match status" value="1"/>
</dbReference>
<dbReference type="SUPFAM" id="SSF52266">
    <property type="entry name" value="SGNH hydrolase"/>
    <property type="match status" value="1"/>
</dbReference>
<dbReference type="InterPro" id="IPR013830">
    <property type="entry name" value="SGNH_hydro"/>
</dbReference>
<evidence type="ECO:0000259" key="1">
    <source>
        <dbReference type="Pfam" id="PF13472"/>
    </source>
</evidence>
<proteinExistence type="predicted"/>
<evidence type="ECO:0000313" key="3">
    <source>
        <dbReference type="Proteomes" id="UP000267164"/>
    </source>
</evidence>
<accession>A0A386Z842</accession>
<protein>
    <submittedName>
        <fullName evidence="2">SGNH/GDSL hydrolase family protein</fullName>
    </submittedName>
</protein>
<dbReference type="EMBL" id="CP032568">
    <property type="protein sequence ID" value="AYF73790.1"/>
    <property type="molecule type" value="Genomic_DNA"/>
</dbReference>
<name>A0A386Z842_9NOCA</name>
<reference evidence="2 3" key="1">
    <citation type="submission" date="2018-09" db="EMBL/GenBank/DDBJ databases">
        <title>Nocardia yunnanensis sp. nov., an actinomycete isolated from a soil sample.</title>
        <authorList>
            <person name="Zhang J."/>
        </authorList>
    </citation>
    <scope>NUCLEOTIDE SEQUENCE [LARGE SCALE GENOMIC DNA]</scope>
    <source>
        <strain evidence="2 3">CFHS0054</strain>
    </source>
</reference>
<dbReference type="KEGG" id="nyu:D7D52_07865"/>
<dbReference type="RefSeq" id="WP_120735716.1">
    <property type="nucleotide sequence ID" value="NZ_CP032568.1"/>
</dbReference>
<evidence type="ECO:0000313" key="2">
    <source>
        <dbReference type="EMBL" id="AYF73790.1"/>
    </source>
</evidence>
<dbReference type="PANTHER" id="PTHR43784:SF2">
    <property type="entry name" value="GDSL-LIKE LIPASE_ACYLHYDROLASE, PUTATIVE (AFU_ORTHOLOGUE AFUA_2G00820)-RELATED"/>
    <property type="match status" value="1"/>
</dbReference>
<dbReference type="OrthoDB" id="3465773at2"/>
<organism evidence="2 3">
    <name type="scientific">Nocardia yunnanensis</name>
    <dbReference type="NCBI Taxonomy" id="2382165"/>
    <lineage>
        <taxon>Bacteria</taxon>
        <taxon>Bacillati</taxon>
        <taxon>Actinomycetota</taxon>
        <taxon>Actinomycetes</taxon>
        <taxon>Mycobacteriales</taxon>
        <taxon>Nocardiaceae</taxon>
        <taxon>Nocardia</taxon>
    </lineage>
</organism>
<dbReference type="Proteomes" id="UP000267164">
    <property type="component" value="Chromosome"/>
</dbReference>
<gene>
    <name evidence="2" type="ORF">D7D52_07865</name>
</gene>
<dbReference type="AlphaFoldDB" id="A0A386Z842"/>
<dbReference type="PANTHER" id="PTHR43784">
    <property type="entry name" value="GDSL-LIKE LIPASE/ACYLHYDROLASE, PUTATIVE (AFU_ORTHOLOGUE AFUA_2G00820)-RELATED"/>
    <property type="match status" value="1"/>
</dbReference>
<sequence>MNAPGLIALGDSFTEGRGDPAAAGGYRGWVTRLGGQLGLRPGAIRNLGVHGATTGDVLRDQLPQAGRAGLYGVVAGVNDLVSAFDPEAFEDNLNALFGTLSSTGATVFTADYPDIPARLPVPENFRGLLRDRFAFANAVMARVTAAHGVLLLDLSARPEWELAGTWTEDGLHPSPSGHRLFAAAAAELIASTTATIVAA</sequence>
<dbReference type="Pfam" id="PF13472">
    <property type="entry name" value="Lipase_GDSL_2"/>
    <property type="match status" value="1"/>
</dbReference>
<dbReference type="GO" id="GO:0016787">
    <property type="term" value="F:hydrolase activity"/>
    <property type="evidence" value="ECO:0007669"/>
    <property type="project" value="UniProtKB-KW"/>
</dbReference>
<keyword evidence="2" id="KW-0378">Hydrolase</keyword>
<keyword evidence="3" id="KW-1185">Reference proteome</keyword>
<dbReference type="InterPro" id="IPR036514">
    <property type="entry name" value="SGNH_hydro_sf"/>
</dbReference>
<dbReference type="Gene3D" id="3.40.50.1110">
    <property type="entry name" value="SGNH hydrolase"/>
    <property type="match status" value="1"/>
</dbReference>